<evidence type="ECO:0000313" key="1">
    <source>
        <dbReference type="EMBL" id="KAI3768209.1"/>
    </source>
</evidence>
<reference evidence="2" key="1">
    <citation type="journal article" date="2022" name="Mol. Ecol. Resour.">
        <title>The genomes of chicory, endive, great burdock and yacon provide insights into Asteraceae palaeo-polyploidization history and plant inulin production.</title>
        <authorList>
            <person name="Fan W."/>
            <person name="Wang S."/>
            <person name="Wang H."/>
            <person name="Wang A."/>
            <person name="Jiang F."/>
            <person name="Liu H."/>
            <person name="Zhao H."/>
            <person name="Xu D."/>
            <person name="Zhang Y."/>
        </authorList>
    </citation>
    <scope>NUCLEOTIDE SEQUENCE [LARGE SCALE GENOMIC DNA]</scope>
    <source>
        <strain evidence="2">cv. Punajuju</strain>
    </source>
</reference>
<comment type="caution">
    <text evidence="1">The sequence shown here is derived from an EMBL/GenBank/DDBJ whole genome shotgun (WGS) entry which is preliminary data.</text>
</comment>
<keyword evidence="2" id="KW-1185">Reference proteome</keyword>
<organism evidence="1 2">
    <name type="scientific">Cichorium intybus</name>
    <name type="common">Chicory</name>
    <dbReference type="NCBI Taxonomy" id="13427"/>
    <lineage>
        <taxon>Eukaryota</taxon>
        <taxon>Viridiplantae</taxon>
        <taxon>Streptophyta</taxon>
        <taxon>Embryophyta</taxon>
        <taxon>Tracheophyta</taxon>
        <taxon>Spermatophyta</taxon>
        <taxon>Magnoliopsida</taxon>
        <taxon>eudicotyledons</taxon>
        <taxon>Gunneridae</taxon>
        <taxon>Pentapetalae</taxon>
        <taxon>asterids</taxon>
        <taxon>campanulids</taxon>
        <taxon>Asterales</taxon>
        <taxon>Asteraceae</taxon>
        <taxon>Cichorioideae</taxon>
        <taxon>Cichorieae</taxon>
        <taxon>Cichoriinae</taxon>
        <taxon>Cichorium</taxon>
    </lineage>
</organism>
<dbReference type="Proteomes" id="UP001055811">
    <property type="component" value="Linkage Group LG03"/>
</dbReference>
<gene>
    <name evidence="1" type="ORF">L2E82_18702</name>
</gene>
<evidence type="ECO:0000313" key="2">
    <source>
        <dbReference type="Proteomes" id="UP001055811"/>
    </source>
</evidence>
<protein>
    <submittedName>
        <fullName evidence="1">Uncharacterized protein</fullName>
    </submittedName>
</protein>
<dbReference type="EMBL" id="CM042011">
    <property type="protein sequence ID" value="KAI3768209.1"/>
    <property type="molecule type" value="Genomic_DNA"/>
</dbReference>
<proteinExistence type="predicted"/>
<name>A0ACB9FAB3_CICIN</name>
<sequence>MLNPAGLEGSPARNLRESNRPVALGNQPSLRTETMTNGRSRDMEHASGDYYTGEISVNKSQSFQVGQIGLKSMELDVDSENVGRPLSKTNKSNGDKVPLVIKIRDKIEETNSSSNNFEWGNIRDKRRRVVSSGKRFTPYKKPSAIDSRQSSPSIDLNRDATNTHDSGGLVSPSNSSKCSSIPEVEKIIEVGKKVGI</sequence>
<reference evidence="1 2" key="2">
    <citation type="journal article" date="2022" name="Mol. Ecol. Resour.">
        <title>The genomes of chicory, endive, great burdock and yacon provide insights into Asteraceae paleo-polyploidization history and plant inulin production.</title>
        <authorList>
            <person name="Fan W."/>
            <person name="Wang S."/>
            <person name="Wang H."/>
            <person name="Wang A."/>
            <person name="Jiang F."/>
            <person name="Liu H."/>
            <person name="Zhao H."/>
            <person name="Xu D."/>
            <person name="Zhang Y."/>
        </authorList>
    </citation>
    <scope>NUCLEOTIDE SEQUENCE [LARGE SCALE GENOMIC DNA]</scope>
    <source>
        <strain evidence="2">cv. Punajuju</strain>
        <tissue evidence="1">Leaves</tissue>
    </source>
</reference>
<accession>A0ACB9FAB3</accession>